<dbReference type="HAMAP" id="MF_01851">
    <property type="entry name" value="UPF0637"/>
    <property type="match status" value="1"/>
</dbReference>
<comment type="similarity">
    <text evidence="1">Belongs to the UPF0637 family.</text>
</comment>
<dbReference type="Proteomes" id="UP000326671">
    <property type="component" value="Unassembled WGS sequence"/>
</dbReference>
<dbReference type="PIRSF" id="PIRSF021332">
    <property type="entry name" value="DUF1054"/>
    <property type="match status" value="1"/>
</dbReference>
<proteinExistence type="inferred from homology"/>
<name>A0A5J5HTW8_9BACI</name>
<dbReference type="EMBL" id="VYKL01000015">
    <property type="protein sequence ID" value="KAA9026020.1"/>
    <property type="molecule type" value="Genomic_DNA"/>
</dbReference>
<accession>A0A5J5HTW8</accession>
<organism evidence="2 3">
    <name type="scientific">Niallia endozanthoxylica</name>
    <dbReference type="NCBI Taxonomy" id="2036016"/>
    <lineage>
        <taxon>Bacteria</taxon>
        <taxon>Bacillati</taxon>
        <taxon>Bacillota</taxon>
        <taxon>Bacilli</taxon>
        <taxon>Bacillales</taxon>
        <taxon>Bacillaceae</taxon>
        <taxon>Niallia</taxon>
    </lineage>
</organism>
<evidence type="ECO:0000256" key="1">
    <source>
        <dbReference type="HAMAP-Rule" id="MF_01851"/>
    </source>
</evidence>
<dbReference type="InterPro" id="IPR053707">
    <property type="entry name" value="UPF0637_domain_sf"/>
</dbReference>
<protein>
    <recommendedName>
        <fullName evidence="1">UPF0637 protein F4V44_09060</fullName>
    </recommendedName>
</protein>
<dbReference type="RefSeq" id="WP_150439670.1">
    <property type="nucleotide sequence ID" value="NZ_VYKL01000015.1"/>
</dbReference>
<dbReference type="OrthoDB" id="9812818at2"/>
<comment type="caution">
    <text evidence="2">The sequence shown here is derived from an EMBL/GenBank/DDBJ whole genome shotgun (WGS) entry which is preliminary data.</text>
</comment>
<dbReference type="Pfam" id="PF06335">
    <property type="entry name" value="DUF1054"/>
    <property type="match status" value="1"/>
</dbReference>
<evidence type="ECO:0000313" key="3">
    <source>
        <dbReference type="Proteomes" id="UP000326671"/>
    </source>
</evidence>
<dbReference type="AlphaFoldDB" id="A0A5J5HTW8"/>
<dbReference type="SUPFAM" id="SSF142913">
    <property type="entry name" value="YktB/PF0168-like"/>
    <property type="match status" value="1"/>
</dbReference>
<reference evidence="2 3" key="1">
    <citation type="submission" date="2019-09" db="EMBL/GenBank/DDBJ databases">
        <title>Whole genome sequences of isolates from the Mars Exploration Rovers.</title>
        <authorList>
            <person name="Seuylemezian A."/>
            <person name="Vaishampayan P."/>
        </authorList>
    </citation>
    <scope>NUCLEOTIDE SEQUENCE [LARGE SCALE GENOMIC DNA]</scope>
    <source>
        <strain evidence="2 3">MER_TA_151</strain>
    </source>
</reference>
<dbReference type="Gene3D" id="3.30.930.20">
    <property type="entry name" value="Protein of unknown function DUF1054"/>
    <property type="match status" value="1"/>
</dbReference>
<keyword evidence="3" id="KW-1185">Reference proteome</keyword>
<evidence type="ECO:0000313" key="2">
    <source>
        <dbReference type="EMBL" id="KAA9026020.1"/>
    </source>
</evidence>
<sequence length="207" mass="24030">MTFSGFSKSDFEVFSIDGLENRMDALITHIRPKLDALGEHFAQTLSVMTGQEIFAHVAKHARRKVNPPNDTWVAFANNSRGYKMLPHFQIGLWGSHVFIWFAMIYEAPRKTEYGKIFQSNVNQIFHDIPKDFVWSIDHMKPDVLKHAELSKEELVDMFVRLQTIKKAEILCGYQISREEAIEMSGQQLIDQIQRVFTQVLPLYKLVQ</sequence>
<gene>
    <name evidence="2" type="ORF">F4V44_09060</name>
</gene>
<dbReference type="InterPro" id="IPR009403">
    <property type="entry name" value="UPF0637"/>
</dbReference>